<keyword evidence="12" id="KW-1185">Reference proteome</keyword>
<dbReference type="Gene3D" id="3.40.50.280">
    <property type="entry name" value="Cobalamin-binding domain"/>
    <property type="match status" value="1"/>
</dbReference>
<proteinExistence type="predicted"/>
<evidence type="ECO:0000256" key="3">
    <source>
        <dbReference type="ARBA" id="ARBA00022679"/>
    </source>
</evidence>
<dbReference type="Pfam" id="PF02310">
    <property type="entry name" value="B12-binding"/>
    <property type="match status" value="1"/>
</dbReference>
<feature type="domain" description="B12-binding" evidence="9">
    <location>
        <begin position="1"/>
        <end position="146"/>
    </location>
</feature>
<dbReference type="PANTHER" id="PTHR43409">
    <property type="entry name" value="ANAEROBIC MAGNESIUM-PROTOPORPHYRIN IX MONOMETHYL ESTER CYCLASE-RELATED"/>
    <property type="match status" value="1"/>
</dbReference>
<keyword evidence="2" id="KW-0489">Methyltransferase</keyword>
<dbReference type="InterPro" id="IPR029058">
    <property type="entry name" value="AB_hydrolase_fold"/>
</dbReference>
<name>A0A5K7YEF0_9BACT</name>
<dbReference type="KEGG" id="dalk:DSCA_18120"/>
<dbReference type="SUPFAM" id="SSF102114">
    <property type="entry name" value="Radical SAM enzymes"/>
    <property type="match status" value="1"/>
</dbReference>
<reference evidence="11 12" key="1">
    <citation type="submission" date="2019-11" db="EMBL/GenBank/DDBJ databases">
        <title>Comparative genomics of hydrocarbon-degrading Desulfosarcina strains.</title>
        <authorList>
            <person name="Watanabe M."/>
            <person name="Kojima H."/>
            <person name="Fukui M."/>
        </authorList>
    </citation>
    <scope>NUCLEOTIDE SEQUENCE [LARGE SCALE GENOMIC DNA]</scope>
    <source>
        <strain evidence="11 12">PL12</strain>
    </source>
</reference>
<evidence type="ECO:0000259" key="10">
    <source>
        <dbReference type="PROSITE" id="PS51918"/>
    </source>
</evidence>
<dbReference type="PANTHER" id="PTHR43409:SF7">
    <property type="entry name" value="BLL1977 PROTEIN"/>
    <property type="match status" value="1"/>
</dbReference>
<evidence type="ECO:0000313" key="12">
    <source>
        <dbReference type="Proteomes" id="UP000427906"/>
    </source>
</evidence>
<dbReference type="SFLD" id="SFLDG01123">
    <property type="entry name" value="methyltransferase_(Class_B)"/>
    <property type="match status" value="1"/>
</dbReference>
<evidence type="ECO:0000256" key="5">
    <source>
        <dbReference type="ARBA" id="ARBA00022723"/>
    </source>
</evidence>
<evidence type="ECO:0000256" key="7">
    <source>
        <dbReference type="ARBA" id="ARBA00023014"/>
    </source>
</evidence>
<dbReference type="SUPFAM" id="SSF53474">
    <property type="entry name" value="alpha/beta-Hydrolases"/>
    <property type="match status" value="1"/>
</dbReference>
<organism evidence="11 12">
    <name type="scientific">Desulfosarcina alkanivorans</name>
    <dbReference type="NCBI Taxonomy" id="571177"/>
    <lineage>
        <taxon>Bacteria</taxon>
        <taxon>Pseudomonadati</taxon>
        <taxon>Thermodesulfobacteriota</taxon>
        <taxon>Desulfobacteria</taxon>
        <taxon>Desulfobacterales</taxon>
        <taxon>Desulfosarcinaceae</taxon>
        <taxon>Desulfosarcina</taxon>
    </lineage>
</organism>
<dbReference type="GO" id="GO:0046872">
    <property type="term" value="F:metal ion binding"/>
    <property type="evidence" value="ECO:0007669"/>
    <property type="project" value="UniProtKB-KW"/>
</dbReference>
<evidence type="ECO:0000256" key="8">
    <source>
        <dbReference type="SAM" id="Phobius"/>
    </source>
</evidence>
<feature type="transmembrane region" description="Helical" evidence="8">
    <location>
        <begin position="485"/>
        <end position="502"/>
    </location>
</feature>
<dbReference type="InterPro" id="IPR006158">
    <property type="entry name" value="Cobalamin-bd"/>
</dbReference>
<keyword evidence="5" id="KW-0479">Metal-binding</keyword>
<keyword evidence="3" id="KW-0808">Transferase</keyword>
<evidence type="ECO:0000256" key="4">
    <source>
        <dbReference type="ARBA" id="ARBA00022691"/>
    </source>
</evidence>
<dbReference type="SFLD" id="SFLDG01082">
    <property type="entry name" value="B12-binding_domain_containing"/>
    <property type="match status" value="1"/>
</dbReference>
<dbReference type="GO" id="GO:0003824">
    <property type="term" value="F:catalytic activity"/>
    <property type="evidence" value="ECO:0007669"/>
    <property type="project" value="InterPro"/>
</dbReference>
<dbReference type="GO" id="GO:0005829">
    <property type="term" value="C:cytosol"/>
    <property type="evidence" value="ECO:0007669"/>
    <property type="project" value="TreeGrafter"/>
</dbReference>
<comment type="cofactor">
    <cofactor evidence="1">
        <name>[4Fe-4S] cluster</name>
        <dbReference type="ChEBI" id="CHEBI:49883"/>
    </cofactor>
</comment>
<keyword evidence="8" id="KW-0472">Membrane</keyword>
<keyword evidence="4" id="KW-0949">S-adenosyl-L-methionine</keyword>
<keyword evidence="8" id="KW-0812">Transmembrane</keyword>
<evidence type="ECO:0000259" key="9">
    <source>
        <dbReference type="PROSITE" id="PS51332"/>
    </source>
</evidence>
<sequence length="828" mass="95436">MKIFLINPSCAVEEGRDLYTNDVAAALFTMQPFKKVTLGMPLALPTLAAHTPSRHEVRIIDEEIEDIDFNEPVDLVGITAMTFKAKRAYEIAHEFKRRGAKVVMGGIHASMSPDEALRYVDSVVVGEAEDLWETVIDDTENGKLKRCYKADGFPDLERSTPPRYDLVKNRSYAYTYLQTTRGCPYNCKFCTVTKQNGRKIRKKLPEQVIAELDALLKLKPKKEFVFRDGKDGRCKKFMGNIAFIDDNFAIDRNHALAVCRALKQYQEDKDVIIGWYTQVNIDIGFDEDLLEAMADSNCLHVFVGVESVDPDILKKMNKRMNQPRRYAEAVGNIQRHGIRVIASTIIGEDGTTWKSTEALKSFLDENHLLHVLVNILTPYPGTEIRDEFAEEKRLLTSNPQKYNIRNVVFKPKGVSKEQLEEMYVWLCRSVFNYRATYRRGRPLLKYARRLSLPFYLRLPAVGGYLFTLMILFFRGKLRLRPAFWALFKIPYLILFNGTFYAMEILSMAIDYDDFANREEARFMTESVNLGDEDNLLNIPHKIVPVVDPKGKKYGTFYVDGMDLRRYGFPVPSENFKKPVLLLGGTSIPVTDRKKLIKSFLEAGYEVASIENPIGGPLDFKINPVKERPDALKDYLEQLRRSDRIEEINVVAQSYSAFELVRVLLDDPLRYKGLVKSLILVNPPGFDENLNMAKHIFRFLWKHAICGYLKPVSSHPDKIGFGKNEKVGIRTWTAKSLTNIVRSLREVNDIVHYRIKMPLKKLQEHGYKVCFFLQTSDQLVPARITLRHAKDLVPREQIKCVEGGHNDLFFQKWQRNAFIEYYRQVTRHP</sequence>
<evidence type="ECO:0000256" key="2">
    <source>
        <dbReference type="ARBA" id="ARBA00022603"/>
    </source>
</evidence>
<keyword evidence="6" id="KW-0408">Iron</keyword>
<dbReference type="AlphaFoldDB" id="A0A5K7YEF0"/>
<dbReference type="Pfam" id="PF04055">
    <property type="entry name" value="Radical_SAM"/>
    <property type="match status" value="1"/>
</dbReference>
<dbReference type="InterPro" id="IPR051198">
    <property type="entry name" value="BchE-like"/>
</dbReference>
<dbReference type="InterPro" id="IPR023404">
    <property type="entry name" value="rSAM_horseshoe"/>
</dbReference>
<dbReference type="GO" id="GO:0051539">
    <property type="term" value="F:4 iron, 4 sulfur cluster binding"/>
    <property type="evidence" value="ECO:0007669"/>
    <property type="project" value="UniProtKB-KW"/>
</dbReference>
<dbReference type="PROSITE" id="PS51918">
    <property type="entry name" value="RADICAL_SAM"/>
    <property type="match status" value="1"/>
</dbReference>
<dbReference type="OrthoDB" id="9762608at2"/>
<dbReference type="InterPro" id="IPR058240">
    <property type="entry name" value="rSAM_sf"/>
</dbReference>
<gene>
    <name evidence="11" type="ORF">DSCA_18120</name>
</gene>
<keyword evidence="7" id="KW-0411">Iron-sulfur</keyword>
<dbReference type="GO" id="GO:0031419">
    <property type="term" value="F:cobalamin binding"/>
    <property type="evidence" value="ECO:0007669"/>
    <property type="project" value="InterPro"/>
</dbReference>
<dbReference type="InterPro" id="IPR006638">
    <property type="entry name" value="Elp3/MiaA/NifB-like_rSAM"/>
</dbReference>
<dbReference type="InterPro" id="IPR007197">
    <property type="entry name" value="rSAM"/>
</dbReference>
<accession>A0A5K7YEF0</accession>
<dbReference type="InterPro" id="IPR034466">
    <property type="entry name" value="Methyltransferase_Class_B"/>
</dbReference>
<dbReference type="Gene3D" id="3.40.50.1820">
    <property type="entry name" value="alpha/beta hydrolase"/>
    <property type="match status" value="1"/>
</dbReference>
<dbReference type="PROSITE" id="PS51332">
    <property type="entry name" value="B12_BINDING"/>
    <property type="match status" value="1"/>
</dbReference>
<dbReference type="SFLD" id="SFLDS00029">
    <property type="entry name" value="Radical_SAM"/>
    <property type="match status" value="1"/>
</dbReference>
<dbReference type="EMBL" id="AP021874">
    <property type="protein sequence ID" value="BBO67882.1"/>
    <property type="molecule type" value="Genomic_DNA"/>
</dbReference>
<evidence type="ECO:0000256" key="6">
    <source>
        <dbReference type="ARBA" id="ARBA00023004"/>
    </source>
</evidence>
<protein>
    <submittedName>
        <fullName evidence="11">Uncharacterized protein</fullName>
    </submittedName>
</protein>
<evidence type="ECO:0000313" key="11">
    <source>
        <dbReference type="EMBL" id="BBO67882.1"/>
    </source>
</evidence>
<feature type="domain" description="Radical SAM core" evidence="10">
    <location>
        <begin position="167"/>
        <end position="406"/>
    </location>
</feature>
<dbReference type="CDD" id="cd01335">
    <property type="entry name" value="Radical_SAM"/>
    <property type="match status" value="1"/>
</dbReference>
<dbReference type="Proteomes" id="UP000427906">
    <property type="component" value="Chromosome"/>
</dbReference>
<dbReference type="Gene3D" id="3.80.30.20">
    <property type="entry name" value="tm_1862 like domain"/>
    <property type="match status" value="1"/>
</dbReference>
<keyword evidence="8" id="KW-1133">Transmembrane helix</keyword>
<feature type="transmembrane region" description="Helical" evidence="8">
    <location>
        <begin position="454"/>
        <end position="473"/>
    </location>
</feature>
<dbReference type="RefSeq" id="WP_155316095.1">
    <property type="nucleotide sequence ID" value="NZ_AP021874.1"/>
</dbReference>
<evidence type="ECO:0000256" key="1">
    <source>
        <dbReference type="ARBA" id="ARBA00001966"/>
    </source>
</evidence>
<dbReference type="SMART" id="SM00729">
    <property type="entry name" value="Elp3"/>
    <property type="match status" value="1"/>
</dbReference>